<evidence type="ECO:0000256" key="8">
    <source>
        <dbReference type="ARBA" id="ARBA00022771"/>
    </source>
</evidence>
<evidence type="ECO:0000256" key="15">
    <source>
        <dbReference type="PROSITE-ProRule" id="PRU00134"/>
    </source>
</evidence>
<dbReference type="GO" id="GO:0005737">
    <property type="term" value="C:cytoplasm"/>
    <property type="evidence" value="ECO:0007669"/>
    <property type="project" value="UniProtKB-SubCell"/>
</dbReference>
<evidence type="ECO:0000256" key="1">
    <source>
        <dbReference type="ARBA" id="ARBA00004123"/>
    </source>
</evidence>
<keyword evidence="7" id="KW-0479">Metal-binding</keyword>
<keyword evidence="4" id="KW-0489">Methyltransferase</keyword>
<proteinExistence type="predicted"/>
<dbReference type="InterPro" id="IPR002893">
    <property type="entry name" value="Znf_MYND"/>
</dbReference>
<dbReference type="GO" id="GO:0008170">
    <property type="term" value="F:N-methyltransferase activity"/>
    <property type="evidence" value="ECO:0007669"/>
    <property type="project" value="UniProtKB-ARBA"/>
</dbReference>
<evidence type="ECO:0000256" key="4">
    <source>
        <dbReference type="ARBA" id="ARBA00022603"/>
    </source>
</evidence>
<gene>
    <name evidence="18" type="ORF">PLXY2_LOCUS14894</name>
</gene>
<dbReference type="InterPro" id="IPR044421">
    <property type="entry name" value="SMYD4_SET"/>
</dbReference>
<evidence type="ECO:0000256" key="2">
    <source>
        <dbReference type="ARBA" id="ARBA00004496"/>
    </source>
</evidence>
<accession>A0A8S4GAA0</accession>
<keyword evidence="9" id="KW-0862">Zinc</keyword>
<keyword evidence="3" id="KW-0963">Cytoplasm</keyword>
<dbReference type="GO" id="GO:0032259">
    <property type="term" value="P:methylation"/>
    <property type="evidence" value="ECO:0007669"/>
    <property type="project" value="UniProtKB-KW"/>
</dbReference>
<feature type="domain" description="MYND-type" evidence="17">
    <location>
        <begin position="287"/>
        <end position="326"/>
    </location>
</feature>
<dbReference type="PROSITE" id="PS01360">
    <property type="entry name" value="ZF_MYND_1"/>
    <property type="match status" value="1"/>
</dbReference>
<keyword evidence="8 15" id="KW-0863">Zinc-finger</keyword>
<dbReference type="PANTHER" id="PTHR46165:SF2">
    <property type="entry name" value="SET AND MYND DOMAIN-CONTAINING PROTEIN 4"/>
    <property type="match status" value="1"/>
</dbReference>
<dbReference type="InterPro" id="IPR001214">
    <property type="entry name" value="SET_dom"/>
</dbReference>
<dbReference type="GO" id="GO:0008270">
    <property type="term" value="F:zinc ion binding"/>
    <property type="evidence" value="ECO:0007669"/>
    <property type="project" value="UniProtKB-KW"/>
</dbReference>
<comment type="subcellular location">
    <subcellularLocation>
        <location evidence="2">Cytoplasm</location>
    </subcellularLocation>
    <subcellularLocation>
        <location evidence="1">Nucleus</location>
    </subcellularLocation>
</comment>
<dbReference type="SUPFAM" id="SSF48452">
    <property type="entry name" value="TPR-like"/>
    <property type="match status" value="1"/>
</dbReference>
<protein>
    <recommendedName>
        <fullName evidence="13">Protein-lysine N-methyltransferase SMYD4</fullName>
    </recommendedName>
    <alternativeName>
        <fullName evidence="14">SET and MYND domain-containing protein 4</fullName>
    </alternativeName>
</protein>
<dbReference type="Pfam" id="PF00856">
    <property type="entry name" value="SET"/>
    <property type="match status" value="1"/>
</dbReference>
<evidence type="ECO:0000256" key="5">
    <source>
        <dbReference type="ARBA" id="ARBA00022679"/>
    </source>
</evidence>
<name>A0A8S4GAA0_PLUXY</name>
<evidence type="ECO:0000256" key="9">
    <source>
        <dbReference type="ARBA" id="ARBA00022833"/>
    </source>
</evidence>
<comment type="catalytic activity">
    <reaction evidence="11">
        <text>L-lysyl-[protein] + S-adenosyl-L-methionine = N(6)-methyl-L-lysyl-[protein] + S-adenosyl-L-homocysteine + H(+)</text>
        <dbReference type="Rhea" id="RHEA:51736"/>
        <dbReference type="Rhea" id="RHEA-COMP:9752"/>
        <dbReference type="Rhea" id="RHEA-COMP:13053"/>
        <dbReference type="ChEBI" id="CHEBI:15378"/>
        <dbReference type="ChEBI" id="CHEBI:29969"/>
        <dbReference type="ChEBI" id="CHEBI:57856"/>
        <dbReference type="ChEBI" id="CHEBI:59789"/>
        <dbReference type="ChEBI" id="CHEBI:61929"/>
    </reaction>
</comment>
<dbReference type="AlphaFoldDB" id="A0A8S4GAA0"/>
<evidence type="ECO:0000256" key="12">
    <source>
        <dbReference type="ARBA" id="ARBA00093423"/>
    </source>
</evidence>
<evidence type="ECO:0000256" key="11">
    <source>
        <dbReference type="ARBA" id="ARBA00048985"/>
    </source>
</evidence>
<dbReference type="GO" id="GO:0008757">
    <property type="term" value="F:S-adenosylmethionine-dependent methyltransferase activity"/>
    <property type="evidence" value="ECO:0007669"/>
    <property type="project" value="UniProtKB-ARBA"/>
</dbReference>
<evidence type="ECO:0000256" key="10">
    <source>
        <dbReference type="ARBA" id="ARBA00023242"/>
    </source>
</evidence>
<dbReference type="GO" id="GO:0005634">
    <property type="term" value="C:nucleus"/>
    <property type="evidence" value="ECO:0007669"/>
    <property type="project" value="UniProtKB-SubCell"/>
</dbReference>
<evidence type="ECO:0000259" key="17">
    <source>
        <dbReference type="PROSITE" id="PS50865"/>
    </source>
</evidence>
<evidence type="ECO:0000256" key="6">
    <source>
        <dbReference type="ARBA" id="ARBA00022691"/>
    </source>
</evidence>
<keyword evidence="19" id="KW-1185">Reference proteome</keyword>
<dbReference type="Gene3D" id="1.25.40.10">
    <property type="entry name" value="Tetratricopeptide repeat domain"/>
    <property type="match status" value="2"/>
</dbReference>
<dbReference type="InterPro" id="IPR046341">
    <property type="entry name" value="SET_dom_sf"/>
</dbReference>
<dbReference type="PROSITE" id="PS50280">
    <property type="entry name" value="SET"/>
    <property type="match status" value="1"/>
</dbReference>
<dbReference type="SUPFAM" id="SSF144232">
    <property type="entry name" value="HIT/MYND zinc finger-like"/>
    <property type="match status" value="1"/>
</dbReference>
<dbReference type="EMBL" id="CAJHNJ030000152">
    <property type="protein sequence ID" value="CAG9136641.1"/>
    <property type="molecule type" value="Genomic_DNA"/>
</dbReference>
<evidence type="ECO:0000313" key="18">
    <source>
        <dbReference type="EMBL" id="CAG9136641.1"/>
    </source>
</evidence>
<organism evidence="18 19">
    <name type="scientific">Plutella xylostella</name>
    <name type="common">Diamondback moth</name>
    <name type="synonym">Plutella maculipennis</name>
    <dbReference type="NCBI Taxonomy" id="51655"/>
    <lineage>
        <taxon>Eukaryota</taxon>
        <taxon>Metazoa</taxon>
        <taxon>Ecdysozoa</taxon>
        <taxon>Arthropoda</taxon>
        <taxon>Hexapoda</taxon>
        <taxon>Insecta</taxon>
        <taxon>Pterygota</taxon>
        <taxon>Neoptera</taxon>
        <taxon>Endopterygota</taxon>
        <taxon>Lepidoptera</taxon>
        <taxon>Glossata</taxon>
        <taxon>Ditrysia</taxon>
        <taxon>Yponomeutoidea</taxon>
        <taxon>Plutellidae</taxon>
        <taxon>Plutella</taxon>
    </lineage>
</organism>
<evidence type="ECO:0000256" key="3">
    <source>
        <dbReference type="ARBA" id="ARBA00022490"/>
    </source>
</evidence>
<dbReference type="GO" id="GO:0042826">
    <property type="term" value="F:histone deacetylase binding"/>
    <property type="evidence" value="ECO:0007669"/>
    <property type="project" value="TreeGrafter"/>
</dbReference>
<comment type="caution">
    <text evidence="18">The sequence shown here is derived from an EMBL/GenBank/DDBJ whole genome shotgun (WGS) entry which is preliminary data.</text>
</comment>
<dbReference type="InterPro" id="IPR011990">
    <property type="entry name" value="TPR-like_helical_dom_sf"/>
</dbReference>
<dbReference type="InterPro" id="IPR052097">
    <property type="entry name" value="SET-MYND_domain_protein"/>
</dbReference>
<dbReference type="SUPFAM" id="SSF82199">
    <property type="entry name" value="SET domain"/>
    <property type="match status" value="1"/>
</dbReference>
<evidence type="ECO:0000256" key="7">
    <source>
        <dbReference type="ARBA" id="ARBA00022723"/>
    </source>
</evidence>
<evidence type="ECO:0000259" key="16">
    <source>
        <dbReference type="PROSITE" id="PS50280"/>
    </source>
</evidence>
<reference evidence="18" key="1">
    <citation type="submission" date="2020-11" db="EMBL/GenBank/DDBJ databases">
        <authorList>
            <person name="Whiteford S."/>
        </authorList>
    </citation>
    <scope>NUCLEOTIDE SEQUENCE</scope>
</reference>
<keyword evidence="10" id="KW-0539">Nucleus</keyword>
<keyword evidence="5" id="KW-0808">Transferase</keyword>
<dbReference type="PROSITE" id="PS50865">
    <property type="entry name" value="ZF_MYND_2"/>
    <property type="match status" value="1"/>
</dbReference>
<evidence type="ECO:0000256" key="14">
    <source>
        <dbReference type="ARBA" id="ARBA00093680"/>
    </source>
</evidence>
<dbReference type="GO" id="GO:0008276">
    <property type="term" value="F:protein methyltransferase activity"/>
    <property type="evidence" value="ECO:0007669"/>
    <property type="project" value="UniProtKB-ARBA"/>
</dbReference>
<sequence length="789" mass="89964">MNSINLPEDCSKQWDLLLLLLSSEEKKIDRTTDSEIEVMSYFYKHEGIRKILLQWLGQMHESYAKKKSKLDTATKSDEISLHWRHKGNENFRNNYIEESYKCYSKSVQYAEPGGPMFPLAFANRSASLLRLKRYQECMSDIEHALVNRYPREQQHKLYLRQADCLIELRQATRAQQALKEAREHAESLQLPAVHANEFDRHLKVIEKKLDILGPVNVKTEEPEPSSCLLGENHAFVSASSVLELKRSDTAGRYVVTKQATQRGDVLFAEDPYAFVALPLDGDLAIVCEQCCRGDVNCVPCKCCSRAVYCGERCRDAAWDQHHRFECVGAQSRLFPTIGIAHLALRVLLVSASHGFPALPQDAKTKQTNAQDLFKFYSDCDNVQIYKKDTPAFYRMFNLVTNFDKMNNADYIQYGLTATMLALYLESFTTFFPYLASQLPSTMSSEQVKLFASAFILRSLGQLVCNGHAALSLATFDDSGKGESRTLSEREVRHATAIYPSAAMMNHSCDPNIVNTFHRHRLVIRGGRELAAGAEVLNCYGPHRARELAADRRARLRAQYLFHCNCTACADGDRKDAVLLFSAYACPSCKGPVLWARRRAVCQQCRREPPLQAARLQLQHADDLEAQAEKSATLEERCEKLHEAFKLKQQVWHRHHTALRDAADRLARVHAEMGDFGKSVELIKQNIQSLEYHYGSFSVEVAHELRKLADVMLERMFRSPQHSDYRDWCLETHKIIKKAYQLMELNYGGWEPLVRRLKRQEAAVAAQLAGSRTPDAAHSVHHNLHYNLKI</sequence>
<feature type="domain" description="SET" evidence="16">
    <location>
        <begin position="240"/>
        <end position="540"/>
    </location>
</feature>
<evidence type="ECO:0000256" key="13">
    <source>
        <dbReference type="ARBA" id="ARBA00093635"/>
    </source>
</evidence>
<evidence type="ECO:0000313" key="19">
    <source>
        <dbReference type="Proteomes" id="UP000653454"/>
    </source>
</evidence>
<keyword evidence="6" id="KW-0949">S-adenosyl-L-methionine</keyword>
<dbReference type="Gene3D" id="2.170.270.10">
    <property type="entry name" value="SET domain"/>
    <property type="match status" value="1"/>
</dbReference>
<comment type="function">
    <text evidence="12">Protein-lysine N-methyltransferase. Monomethylates PRMT5, modulating its transcriptional activity. May also act as a histone methyltransferase. Plays a critical role in cardiac development. Acts as a key epigenetic regulator of gene expression during cardiac development via its dual activities as a methyltransferase and negative regulator of HDAC1.</text>
</comment>
<dbReference type="CDD" id="cd10536">
    <property type="entry name" value="SET_SMYD4"/>
    <property type="match status" value="1"/>
</dbReference>
<dbReference type="PANTHER" id="PTHR46165">
    <property type="entry name" value="SET AND MYND DOMAIN-CONTAINING PROTEIN 4"/>
    <property type="match status" value="1"/>
</dbReference>
<dbReference type="Proteomes" id="UP000653454">
    <property type="component" value="Unassembled WGS sequence"/>
</dbReference>